<dbReference type="AlphaFoldDB" id="A0A0N0U7Q4"/>
<evidence type="ECO:0000313" key="1">
    <source>
        <dbReference type="EMBL" id="KOX80421.1"/>
    </source>
</evidence>
<reference evidence="1 2" key="1">
    <citation type="submission" date="2015-07" db="EMBL/GenBank/DDBJ databases">
        <title>The genome of Melipona quadrifasciata.</title>
        <authorList>
            <person name="Pan H."/>
            <person name="Kapheim K."/>
        </authorList>
    </citation>
    <scope>NUCLEOTIDE SEQUENCE [LARGE SCALE GENOMIC DNA]</scope>
    <source>
        <strain evidence="1">0111107301</strain>
        <tissue evidence="1">Whole body</tissue>
    </source>
</reference>
<sequence length="221" mass="25754">MSNPLYTIINSVSDIYEDTDLHKHLQPASYSANEIPARTNGRVYRFISLTTLIYAICSNVEHNSFRIHCYKETSFKRMTDIDIDISVKNLEIEILTLLNHLYLDLALVSTRYLNQARFISNFPPEERDLLILYNWPSCLHFEPIDLKGNPENRASSDATLMQQKLAIACSFNFEMLEKWKYVSLISCEYKVADEDYILLLLYTKVEYVMLLTLDTERTINA</sequence>
<evidence type="ECO:0000313" key="2">
    <source>
        <dbReference type="Proteomes" id="UP000053105"/>
    </source>
</evidence>
<proteinExistence type="predicted"/>
<gene>
    <name evidence="1" type="ORF">WN51_12904</name>
</gene>
<keyword evidence="2" id="KW-1185">Reference proteome</keyword>
<dbReference type="Proteomes" id="UP000053105">
    <property type="component" value="Unassembled WGS sequence"/>
</dbReference>
<organism evidence="1 2">
    <name type="scientific">Melipona quadrifasciata</name>
    <dbReference type="NCBI Taxonomy" id="166423"/>
    <lineage>
        <taxon>Eukaryota</taxon>
        <taxon>Metazoa</taxon>
        <taxon>Ecdysozoa</taxon>
        <taxon>Arthropoda</taxon>
        <taxon>Hexapoda</taxon>
        <taxon>Insecta</taxon>
        <taxon>Pterygota</taxon>
        <taxon>Neoptera</taxon>
        <taxon>Endopterygota</taxon>
        <taxon>Hymenoptera</taxon>
        <taxon>Apocrita</taxon>
        <taxon>Aculeata</taxon>
        <taxon>Apoidea</taxon>
        <taxon>Anthophila</taxon>
        <taxon>Apidae</taxon>
        <taxon>Melipona</taxon>
    </lineage>
</organism>
<protein>
    <submittedName>
        <fullName evidence="1">Uncharacterized protein</fullName>
    </submittedName>
</protein>
<dbReference type="EMBL" id="KQ435700">
    <property type="protein sequence ID" value="KOX80421.1"/>
    <property type="molecule type" value="Genomic_DNA"/>
</dbReference>
<accession>A0A0N0U7Q4</accession>
<name>A0A0N0U7Q4_9HYME</name>